<accession>R7TMQ4</accession>
<dbReference type="GO" id="GO:0031012">
    <property type="term" value="C:extracellular matrix"/>
    <property type="evidence" value="ECO:0007669"/>
    <property type="project" value="TreeGrafter"/>
</dbReference>
<protein>
    <recommendedName>
        <fullName evidence="3">VWFD domain-containing protein</fullName>
    </recommendedName>
</protein>
<reference evidence="6" key="1">
    <citation type="submission" date="2012-12" db="EMBL/GenBank/DDBJ databases">
        <authorList>
            <person name="Hellsten U."/>
            <person name="Grimwood J."/>
            <person name="Chapman J.A."/>
            <person name="Shapiro H."/>
            <person name="Aerts A."/>
            <person name="Otillar R.P."/>
            <person name="Terry A.Y."/>
            <person name="Boore J.L."/>
            <person name="Simakov O."/>
            <person name="Marletaz F."/>
            <person name="Cho S.-J."/>
            <person name="Edsinger-Gonzales E."/>
            <person name="Havlak P."/>
            <person name="Kuo D.-H."/>
            <person name="Larsson T."/>
            <person name="Lv J."/>
            <person name="Arendt D."/>
            <person name="Savage R."/>
            <person name="Osoegawa K."/>
            <person name="de Jong P."/>
            <person name="Lindberg D.R."/>
            <person name="Seaver E.C."/>
            <person name="Weisblat D.A."/>
            <person name="Putnam N.H."/>
            <person name="Grigoriev I.V."/>
            <person name="Rokhsar D.S."/>
        </authorList>
    </citation>
    <scope>NUCLEOTIDE SEQUENCE</scope>
    <source>
        <strain evidence="6">I ESC-2004</strain>
    </source>
</reference>
<dbReference type="HOGENOM" id="CLU_000076_2_0_1"/>
<evidence type="ECO:0000256" key="2">
    <source>
        <dbReference type="ARBA" id="ARBA00023180"/>
    </source>
</evidence>
<feature type="domain" description="VWFD" evidence="3">
    <location>
        <begin position="630"/>
        <end position="803"/>
    </location>
</feature>
<organism evidence="4">
    <name type="scientific">Capitella teleta</name>
    <name type="common">Polychaete worm</name>
    <dbReference type="NCBI Taxonomy" id="283909"/>
    <lineage>
        <taxon>Eukaryota</taxon>
        <taxon>Metazoa</taxon>
        <taxon>Spiralia</taxon>
        <taxon>Lophotrochozoa</taxon>
        <taxon>Annelida</taxon>
        <taxon>Polychaeta</taxon>
        <taxon>Sedentaria</taxon>
        <taxon>Scolecida</taxon>
        <taxon>Capitellidae</taxon>
        <taxon>Capitella</taxon>
    </lineage>
</organism>
<evidence type="ECO:0000313" key="4">
    <source>
        <dbReference type="EMBL" id="ELT92826.1"/>
    </source>
</evidence>
<dbReference type="Pfam" id="PF08742">
    <property type="entry name" value="C8"/>
    <property type="match status" value="2"/>
</dbReference>
<dbReference type="EMBL" id="KB309995">
    <property type="protein sequence ID" value="ELT92826.1"/>
    <property type="molecule type" value="Genomic_DNA"/>
</dbReference>
<dbReference type="Proteomes" id="UP000014760">
    <property type="component" value="Unassembled WGS sequence"/>
</dbReference>
<dbReference type="OMA" id="LVCESPM"/>
<dbReference type="InterPro" id="IPR001846">
    <property type="entry name" value="VWF_type-D"/>
</dbReference>
<keyword evidence="1" id="KW-1015">Disulfide bond</keyword>
<dbReference type="EnsemblMetazoa" id="CapteT122721">
    <property type="protein sequence ID" value="CapteP122721"/>
    <property type="gene ID" value="CapteG122721"/>
</dbReference>
<reference evidence="4 6" key="2">
    <citation type="journal article" date="2013" name="Nature">
        <title>Insights into bilaterian evolution from three spiralian genomes.</title>
        <authorList>
            <person name="Simakov O."/>
            <person name="Marletaz F."/>
            <person name="Cho S.J."/>
            <person name="Edsinger-Gonzales E."/>
            <person name="Havlak P."/>
            <person name="Hellsten U."/>
            <person name="Kuo D.H."/>
            <person name="Larsson T."/>
            <person name="Lv J."/>
            <person name="Arendt D."/>
            <person name="Savage R."/>
            <person name="Osoegawa K."/>
            <person name="de Jong P."/>
            <person name="Grimwood J."/>
            <person name="Chapman J.A."/>
            <person name="Shapiro H."/>
            <person name="Aerts A."/>
            <person name="Otillar R.P."/>
            <person name="Terry A.Y."/>
            <person name="Boore J.L."/>
            <person name="Grigoriev I.V."/>
            <person name="Lindberg D.R."/>
            <person name="Seaver E.C."/>
            <person name="Weisblat D.A."/>
            <person name="Putnam N.H."/>
            <person name="Rokhsar D.S."/>
        </authorList>
    </citation>
    <scope>NUCLEOTIDE SEQUENCE</scope>
    <source>
        <strain evidence="4 6">I ESC-2004</strain>
    </source>
</reference>
<dbReference type="PROSITE" id="PS51233">
    <property type="entry name" value="VWFD"/>
    <property type="match status" value="2"/>
</dbReference>
<dbReference type="Pfam" id="PF01826">
    <property type="entry name" value="TIL"/>
    <property type="match status" value="3"/>
</dbReference>
<dbReference type="STRING" id="283909.R7TMQ4"/>
<evidence type="ECO:0000313" key="5">
    <source>
        <dbReference type="EnsemblMetazoa" id="CapteP122721"/>
    </source>
</evidence>
<dbReference type="InterPro" id="IPR036084">
    <property type="entry name" value="Ser_inhib-like_sf"/>
</dbReference>
<dbReference type="EMBL" id="AMQN01013158">
    <property type="status" value="NOT_ANNOTATED_CDS"/>
    <property type="molecule type" value="Genomic_DNA"/>
</dbReference>
<dbReference type="SMART" id="SM00832">
    <property type="entry name" value="C8"/>
    <property type="match status" value="1"/>
</dbReference>
<dbReference type="PANTHER" id="PTHR11339">
    <property type="entry name" value="EXTRACELLULAR MATRIX GLYCOPROTEIN RELATED"/>
    <property type="match status" value="1"/>
</dbReference>
<evidence type="ECO:0000313" key="6">
    <source>
        <dbReference type="Proteomes" id="UP000014760"/>
    </source>
</evidence>
<dbReference type="GO" id="GO:0005615">
    <property type="term" value="C:extracellular space"/>
    <property type="evidence" value="ECO:0007669"/>
    <property type="project" value="TreeGrafter"/>
</dbReference>
<reference evidence="5" key="3">
    <citation type="submission" date="2015-06" db="UniProtKB">
        <authorList>
            <consortium name="EnsemblMetazoa"/>
        </authorList>
    </citation>
    <scope>IDENTIFICATION</scope>
</reference>
<keyword evidence="6" id="KW-1185">Reference proteome</keyword>
<dbReference type="PANTHER" id="PTHR11339:SF386">
    <property type="entry name" value="HEMOLECTIN, ISOFORM A"/>
    <property type="match status" value="1"/>
</dbReference>
<gene>
    <name evidence="4" type="ORF">CAPTEDRAFT_122721</name>
</gene>
<dbReference type="SMART" id="SM00216">
    <property type="entry name" value="VWD"/>
    <property type="match status" value="2"/>
</dbReference>
<dbReference type="Pfam" id="PF00094">
    <property type="entry name" value="VWD"/>
    <property type="match status" value="2"/>
</dbReference>
<evidence type="ECO:0000259" key="3">
    <source>
        <dbReference type="PROSITE" id="PS51233"/>
    </source>
</evidence>
<name>R7TMQ4_CAPTE</name>
<sequence>MDDCTLDLALCVRTKPIADCLNLRCNAAQSYSSECAENGIVMNWRSETFCPVPECPTNMVYRECSKDCNRRCGDRGYKEDDCTDETCVNGCFCPDYYYADENTCKAAEHCSCKKGSTTYPVGAYIDDTCQRFTCSSGGVWSSETSKECKGRFVMSGDPHFKTFDSKYFNFDGKCTYVLVEPARGVKLSTPFSVWLKNDYCRANDDTICTKSISIQIGDRLFMITPTGTKLNNSPIKLPYRQDKVTVRRIAEHLIRLSLDDGMEIIWDQHYQFEIQLSSKYSGKVTGLAGNFNGKLWDDTLTPDGENIKDIVEFTSAWRTNAECADNGNAVSLGACSTSSQLEPLATSTCKNLRLGVFKKCNDLVDPTPYIDQCKHDICACGHLYQQETLQCECAALKSYAHECALRGVIMDWRSQSTCPIQCTGGRVYSECGKNCDITCKAIQPEPCEEECVQGCTCPNGMRFDEDSNECVMASDCKCYHDDIGYTVGASRKDGCTVCTCEIGAKWTNTMLVLNNNGALFPNMLLIDAHHLNVAITTFYFNGKIWSECADCERTCTNMHITCPASSCQNPGCVCPSSQVLHEGRCVDRYQCPCHSKGKSYPINTVIKDGCNNCICGDDGAWTCTDFPCSGECSAYGDPHYITFDGKAYEFQGTCDYILAEDDCGSNRGTFRVTAENVPCGAEGLACTKSIKIYVNKKVIHLVRGSDVQITTSGGTALAGPKVDVKIIPSGLYIDVITDIGLRVRWDMAMRVYIHLDPKYQGQVCGLCGNFDGNSYNDFTARSGLIESGATHFANSWRTRSSCPEAGTHVSPCDIHPERKYWATHSCEILKSAAFQVCHEQVYCILYIPTKILINYCTG</sequence>
<feature type="domain" description="VWFD" evidence="3">
    <location>
        <begin position="150"/>
        <end position="324"/>
    </location>
</feature>
<dbReference type="InterPro" id="IPR014853">
    <property type="entry name" value="VWF/SSPO/ZAN-like_Cys-rich_dom"/>
</dbReference>
<proteinExistence type="predicted"/>
<dbReference type="AlphaFoldDB" id="R7TMQ4"/>
<dbReference type="SUPFAM" id="SSF57567">
    <property type="entry name" value="Serine protease inhibitors"/>
    <property type="match status" value="3"/>
</dbReference>
<dbReference type="CDD" id="cd19941">
    <property type="entry name" value="TIL"/>
    <property type="match status" value="3"/>
</dbReference>
<evidence type="ECO:0000256" key="1">
    <source>
        <dbReference type="ARBA" id="ARBA00023157"/>
    </source>
</evidence>
<dbReference type="Gene3D" id="2.10.25.10">
    <property type="entry name" value="Laminin"/>
    <property type="match status" value="3"/>
</dbReference>
<keyword evidence="2" id="KW-0325">Glycoprotein</keyword>
<dbReference type="OrthoDB" id="6262482at2759"/>
<dbReference type="InterPro" id="IPR050780">
    <property type="entry name" value="Mucin_vWF_Thrombospondin_sf"/>
</dbReference>
<dbReference type="InterPro" id="IPR002919">
    <property type="entry name" value="TIL_dom"/>
</dbReference>